<evidence type="ECO:0000256" key="5">
    <source>
        <dbReference type="ARBA" id="ARBA00022679"/>
    </source>
</evidence>
<dbReference type="InterPro" id="IPR006560">
    <property type="entry name" value="AWS_dom"/>
</dbReference>
<feature type="domain" description="SET" evidence="12">
    <location>
        <begin position="1212"/>
        <end position="1329"/>
    </location>
</feature>
<feature type="domain" description="Post-SET" evidence="13">
    <location>
        <begin position="1337"/>
        <end position="1353"/>
    </location>
</feature>
<evidence type="ECO:0000259" key="13">
    <source>
        <dbReference type="PROSITE" id="PS50868"/>
    </source>
</evidence>
<feature type="domain" description="AWS" evidence="15">
    <location>
        <begin position="1160"/>
        <end position="1210"/>
    </location>
</feature>
<feature type="compositionally biased region" description="Basic residues" evidence="11">
    <location>
        <begin position="911"/>
        <end position="924"/>
    </location>
</feature>
<feature type="region of interest" description="Disordered" evidence="11">
    <location>
        <begin position="1529"/>
        <end position="1567"/>
    </location>
</feature>
<feature type="compositionally biased region" description="Basic residues" evidence="11">
    <location>
        <begin position="618"/>
        <end position="640"/>
    </location>
</feature>
<evidence type="ECO:0000256" key="7">
    <source>
        <dbReference type="ARBA" id="ARBA00022723"/>
    </source>
</evidence>
<gene>
    <name evidence="16" type="ORF">SO802_023447</name>
</gene>
<dbReference type="SMART" id="SM00570">
    <property type="entry name" value="AWS"/>
    <property type="match status" value="1"/>
</dbReference>
<feature type="region of interest" description="Disordered" evidence="11">
    <location>
        <begin position="902"/>
        <end position="987"/>
    </location>
</feature>
<evidence type="ECO:0000256" key="9">
    <source>
        <dbReference type="ARBA" id="ARBA00022833"/>
    </source>
</evidence>
<feature type="compositionally biased region" description="Basic and acidic residues" evidence="11">
    <location>
        <begin position="589"/>
        <end position="599"/>
    </location>
</feature>
<evidence type="ECO:0000313" key="16">
    <source>
        <dbReference type="EMBL" id="KAK9993744.1"/>
    </source>
</evidence>
<accession>A0AAW2C6D2</accession>
<feature type="compositionally biased region" description="Basic and acidic residues" evidence="11">
    <location>
        <begin position="1848"/>
        <end position="1857"/>
    </location>
</feature>
<feature type="region of interest" description="Disordered" evidence="11">
    <location>
        <begin position="550"/>
        <end position="646"/>
    </location>
</feature>
<feature type="compositionally biased region" description="Basic and acidic residues" evidence="11">
    <location>
        <begin position="1903"/>
        <end position="1915"/>
    </location>
</feature>
<dbReference type="PROSITE" id="PS51215">
    <property type="entry name" value="AWS"/>
    <property type="match status" value="1"/>
</dbReference>
<dbReference type="GO" id="GO:0046975">
    <property type="term" value="F:histone H3K36 methyltransferase activity"/>
    <property type="evidence" value="ECO:0007669"/>
    <property type="project" value="InterPro"/>
</dbReference>
<keyword evidence="10" id="KW-0539">Nucleus</keyword>
<evidence type="ECO:0000256" key="11">
    <source>
        <dbReference type="SAM" id="MobiDB-lite"/>
    </source>
</evidence>
<dbReference type="FunFam" id="3.30.40.100:FF:000006">
    <property type="entry name" value="Histone-lysine N-methyltransferase"/>
    <property type="match status" value="1"/>
</dbReference>
<keyword evidence="5" id="KW-0808">Transferase</keyword>
<proteinExistence type="predicted"/>
<dbReference type="InterPro" id="IPR011124">
    <property type="entry name" value="Znf_CW"/>
</dbReference>
<feature type="region of interest" description="Disordered" evidence="11">
    <location>
        <begin position="1903"/>
        <end position="1926"/>
    </location>
</feature>
<dbReference type="GO" id="GO:0032259">
    <property type="term" value="P:methylation"/>
    <property type="evidence" value="ECO:0007669"/>
    <property type="project" value="UniProtKB-KW"/>
</dbReference>
<dbReference type="Pfam" id="PF00856">
    <property type="entry name" value="SET"/>
    <property type="match status" value="1"/>
</dbReference>
<keyword evidence="7" id="KW-0479">Metal-binding</keyword>
<feature type="compositionally biased region" description="Low complexity" evidence="11">
    <location>
        <begin position="1536"/>
        <end position="1549"/>
    </location>
</feature>
<sequence length="2148" mass="235458">MGSYEDVNLDVIEESLSVIEQNLSFEVSVQSGFEEQAGLEAACRVFESNVELASAPDGFLGSSEVDDTFRVSSVEVTEEGMKVLCVNKDDLVGEGENVGDLMLEKVPGNECGVSGDCLDEILCLGDVCSLENGGLCLEKEGSQGEGDYEKPLESSSLTALQRNCVQMDEMDDKCVGSSSAERVTEVKTDKSGVLDGVETDIHSVISSSQGCEMPSDLILKTGLPNNHTQQNEQEDTKSVGGLSSGVMYGKRASSAETETIFCDPILPSGDLVSNGDRHSDQKDEKNVGDLSAEMVTEILETNNDADTCTQASTSWACQSDLENLHKAESPSICAKQNEQSGVLGGVETDIHNLISSSQGCEMPSDLVLKTGLPDNHTQQNEQEDIKSVGGLSLEVMDGKRDSSAETETAFCKPILPSGDLVSNGDWHSDQKVEKTVSDLSEETFTEILETKNDVDTCTQASTSWGCQSDSENLHKAESLSICAKQNEQKDGEGVDGPCVERVSNVLQDKGDIITVVSVEFDTHILPLEENCCKSEEGDTKIVHNCNSEKSVSPQSCQPFGIGNHSTSKDTPDQDAIGSINSSSVVESSGHTDNEGKDNVRVGCVSETKCPEVASSSSRRNRQRSKSRQKTHRKRAAKKCKNAANVPHPHESIGIVLKVGRRKRSCLSKPARSSMWGLLGHITQFLEQGNMLDGVNQFHNQGLGKARRGQGSGKQKKIRGSGNSGGSRGNRCASTGLIRLKVKVGKVAGESCLSNIVPEVVNTLASADATTSDDQTEMHSGTGLELSKLANGVEAKSREDETGLHLQCFSKLPEKAKTLPDGFIMDGQLATSGSENTNILDKTAGDAENYLEVPSHVVVEALGGEIDSKCTDPGTSPDSEVINLIPDVQAAARHQADLHDAVLTTSKDVAARRRRTSSKRGKKDRLPRSRNSVLEDGSQGAVSMNEAKPSKKHGCRQDIGNGSKASKSASKRGNVQRQREKQRKSVNSCKVKDKDACNQIVCKVETQPESGSQKVDGIGKANTGDDTAVTNKSDLEMVRGGLEEQLLPPRKAWVLCDNCHKWRRIPAMLADFIEKTNCTWTCKDNLDKAFAACSIPQEKSNAEINVELDISDASGEEDSCGARLNFKGLDCRRSTGYQDSTFKCISTNEFLHRKRRSQSIDEIMVCNCKPPSKGQSGCGEGCLNRMLSIECVQGACPCGDLCSNQQFQKQKYANLEWFRCGKKGYGLKLLEDISEGKFLIEYVGEVLNMQAYEARQKEYALKGHRHFYFMTLNGSEVIDACAKGNLGRFINHSCDPNCRTEKWIVNGEICIGLFALRNIKKGEELTFDYNYVRVFGAAAKKCYCGASQCRGYIGGDLLNTEVIVQGDSDEEFPEPVMVPEGGKGRNGLDYMMPRAIPSDSAEIKAVKGILKDRNGLDEATAAVEQLKSTIEKEEPMNQSANSQLLSSLELEDSKGKSPSFVQPVELSHQTEDVTCKHMPAVLQETSIEEETLNKTSFNGDRLEIMSPTMLNKSLGHGVDANRKSKFETVEDKRVSVKSHSLMKGSRSSSSVKKEKVRSSPLNTNQVQVTANKSQVLSIKSKKLLEGSSNGRSEAVEEKLNELLDTDGGISKRKDAPKGYLKLLLLTAASGDSGNGEAIQSNRDLSMILDALLKTKSRAVLIDIINKNGLRMLHNIMKQYRRDFKKIPILRKLLKVLEYLAMREILTPEHINGGPPCPGMESFRASILSFTEHDDKQVHQIARNFRDKWIPRPVRKLSYLDRDDGRMESRRGSNCNRSSAQPGYWHDQHVRPTEAIDCVKQAMVATTSGDTGLQEGCFSPCVGSCPAKETKPRKRKSRWDQPAETNPDSRSSERKEQKIESTLLQQCESRPSQGGVEVAVDHIDSVNRKNRNCPGCVQNQCQHDEATRADNERRNIPEDVPPGFSSPRALGTLNASSTVIDLHQQNVCHTKCPDDAIIGQPQEKFISRLPVSYGIPLSIVQQYGTPQEESAECRVIAPGMPFYPFPPLPQFPRDHKDHAPLHSLNPLTTTNQPAEEGCRDSNCPTSYADETTPCANSQQTFKRARDSSYDLGRRYFRQQKWNNTKLGPPWIRKRNGWEHMGDNSRGETCSIGIENVENEPKNSYLSEDVGCRVEKAGNFFYQHSQHQDHH</sequence>
<dbReference type="InterPro" id="IPR044437">
    <property type="entry name" value="SETD2/Set2_SET"/>
</dbReference>
<dbReference type="Gene3D" id="2.170.270.10">
    <property type="entry name" value="SET domain"/>
    <property type="match status" value="1"/>
</dbReference>
<reference evidence="16 17" key="1">
    <citation type="submission" date="2024-01" db="EMBL/GenBank/DDBJ databases">
        <title>A telomere-to-telomere, gap-free genome of sweet tea (Lithocarpus litseifolius).</title>
        <authorList>
            <person name="Zhou J."/>
        </authorList>
    </citation>
    <scope>NUCLEOTIDE SEQUENCE [LARGE SCALE GENOMIC DNA]</scope>
    <source>
        <strain evidence="16">Zhou-2022a</strain>
        <tissue evidence="16">Leaf</tissue>
    </source>
</reference>
<dbReference type="Proteomes" id="UP001459277">
    <property type="component" value="Unassembled WGS sequence"/>
</dbReference>
<keyword evidence="6" id="KW-0949">S-adenosyl-L-methionine</keyword>
<keyword evidence="9" id="KW-0862">Zinc</keyword>
<evidence type="ECO:0000256" key="10">
    <source>
        <dbReference type="ARBA" id="ARBA00023242"/>
    </source>
</evidence>
<evidence type="ECO:0000259" key="12">
    <source>
        <dbReference type="PROSITE" id="PS50280"/>
    </source>
</evidence>
<dbReference type="Pfam" id="PF17907">
    <property type="entry name" value="AWS"/>
    <property type="match status" value="1"/>
</dbReference>
<keyword evidence="4" id="KW-0489">Methyltransferase</keyword>
<dbReference type="EMBL" id="JAZDWU010000008">
    <property type="protein sequence ID" value="KAK9993744.1"/>
    <property type="molecule type" value="Genomic_DNA"/>
</dbReference>
<evidence type="ECO:0000256" key="8">
    <source>
        <dbReference type="ARBA" id="ARBA00022771"/>
    </source>
</evidence>
<dbReference type="InterPro" id="IPR003616">
    <property type="entry name" value="Post-SET_dom"/>
</dbReference>
<evidence type="ECO:0000256" key="6">
    <source>
        <dbReference type="ARBA" id="ARBA00022691"/>
    </source>
</evidence>
<evidence type="ECO:0000256" key="4">
    <source>
        <dbReference type="ARBA" id="ARBA00022603"/>
    </source>
</evidence>
<name>A0AAW2C6D2_9ROSI</name>
<feature type="region of interest" description="Disordered" evidence="11">
    <location>
        <begin position="701"/>
        <end position="729"/>
    </location>
</feature>
<feature type="compositionally biased region" description="Low complexity" evidence="11">
    <location>
        <begin position="576"/>
        <end position="588"/>
    </location>
</feature>
<dbReference type="GO" id="GO:0005634">
    <property type="term" value="C:nucleus"/>
    <property type="evidence" value="ECO:0007669"/>
    <property type="project" value="UniProtKB-SubCell"/>
</dbReference>
<organism evidence="16 17">
    <name type="scientific">Lithocarpus litseifolius</name>
    <dbReference type="NCBI Taxonomy" id="425828"/>
    <lineage>
        <taxon>Eukaryota</taxon>
        <taxon>Viridiplantae</taxon>
        <taxon>Streptophyta</taxon>
        <taxon>Embryophyta</taxon>
        <taxon>Tracheophyta</taxon>
        <taxon>Spermatophyta</taxon>
        <taxon>Magnoliopsida</taxon>
        <taxon>eudicotyledons</taxon>
        <taxon>Gunneridae</taxon>
        <taxon>Pentapetalae</taxon>
        <taxon>rosids</taxon>
        <taxon>fabids</taxon>
        <taxon>Fagales</taxon>
        <taxon>Fagaceae</taxon>
        <taxon>Lithocarpus</taxon>
    </lineage>
</organism>
<evidence type="ECO:0000256" key="1">
    <source>
        <dbReference type="ARBA" id="ARBA00004123"/>
    </source>
</evidence>
<dbReference type="PROSITE" id="PS51050">
    <property type="entry name" value="ZF_CW"/>
    <property type="match status" value="1"/>
</dbReference>
<dbReference type="CDD" id="cd19172">
    <property type="entry name" value="SET_SETD2"/>
    <property type="match status" value="1"/>
</dbReference>
<keyword evidence="17" id="KW-1185">Reference proteome</keyword>
<keyword evidence="8" id="KW-0863">Zinc-finger</keyword>
<dbReference type="GO" id="GO:0005694">
    <property type="term" value="C:chromosome"/>
    <property type="evidence" value="ECO:0007669"/>
    <property type="project" value="UniProtKB-SubCell"/>
</dbReference>
<dbReference type="SUPFAM" id="SSF82199">
    <property type="entry name" value="SET domain"/>
    <property type="match status" value="1"/>
</dbReference>
<dbReference type="PANTHER" id="PTHR22884">
    <property type="entry name" value="SET DOMAIN PROTEINS"/>
    <property type="match status" value="1"/>
</dbReference>
<feature type="region of interest" description="Disordered" evidence="11">
    <location>
        <begin position="1824"/>
        <end position="1874"/>
    </location>
</feature>
<evidence type="ECO:0000256" key="2">
    <source>
        <dbReference type="ARBA" id="ARBA00004286"/>
    </source>
</evidence>
<evidence type="ECO:0008006" key="18">
    <source>
        <dbReference type="Google" id="ProtNLM"/>
    </source>
</evidence>
<dbReference type="SMART" id="SM00317">
    <property type="entry name" value="SET"/>
    <property type="match status" value="1"/>
</dbReference>
<feature type="region of interest" description="Disordered" evidence="11">
    <location>
        <begin position="1763"/>
        <end position="1783"/>
    </location>
</feature>
<keyword evidence="3" id="KW-0158">Chromosome</keyword>
<comment type="subcellular location">
    <subcellularLocation>
        <location evidence="2">Chromosome</location>
    </subcellularLocation>
    <subcellularLocation>
        <location evidence="1">Nucleus</location>
    </subcellularLocation>
</comment>
<dbReference type="InterPro" id="IPR001214">
    <property type="entry name" value="SET_dom"/>
</dbReference>
<dbReference type="InterPro" id="IPR046341">
    <property type="entry name" value="SET_dom_sf"/>
</dbReference>
<dbReference type="InterPro" id="IPR050777">
    <property type="entry name" value="SET2_Histone-Lys_MeTrsfase"/>
</dbReference>
<dbReference type="FunFam" id="2.170.270.10:FF:000035">
    <property type="entry name" value="Histone-lysine N-methyltransferase"/>
    <property type="match status" value="1"/>
</dbReference>
<feature type="region of interest" description="Disordered" evidence="11">
    <location>
        <begin position="223"/>
        <end position="242"/>
    </location>
</feature>
<evidence type="ECO:0000256" key="3">
    <source>
        <dbReference type="ARBA" id="ARBA00022454"/>
    </source>
</evidence>
<feature type="compositionally biased region" description="Polar residues" evidence="11">
    <location>
        <begin position="1770"/>
        <end position="1779"/>
    </location>
</feature>
<feature type="compositionally biased region" description="Polar residues" evidence="11">
    <location>
        <begin position="1858"/>
        <end position="1870"/>
    </location>
</feature>
<dbReference type="GO" id="GO:0008270">
    <property type="term" value="F:zinc ion binding"/>
    <property type="evidence" value="ECO:0007669"/>
    <property type="project" value="UniProtKB-KW"/>
</dbReference>
<evidence type="ECO:0000313" key="17">
    <source>
        <dbReference type="Proteomes" id="UP001459277"/>
    </source>
</evidence>
<evidence type="ECO:0000259" key="15">
    <source>
        <dbReference type="PROSITE" id="PS51215"/>
    </source>
</evidence>
<protein>
    <recommendedName>
        <fullName evidence="18">Histone-lysine N-methyltransferase ASHH2-like</fullName>
    </recommendedName>
</protein>
<evidence type="ECO:0000259" key="14">
    <source>
        <dbReference type="PROSITE" id="PS51050"/>
    </source>
</evidence>
<feature type="domain" description="CW-type" evidence="14">
    <location>
        <begin position="1046"/>
        <end position="1100"/>
    </location>
</feature>
<dbReference type="SMART" id="SM00508">
    <property type="entry name" value="PostSET"/>
    <property type="match status" value="1"/>
</dbReference>
<dbReference type="Gene3D" id="3.30.40.100">
    <property type="match status" value="1"/>
</dbReference>
<dbReference type="PROSITE" id="PS50280">
    <property type="entry name" value="SET"/>
    <property type="match status" value="1"/>
</dbReference>
<comment type="caution">
    <text evidence="16">The sequence shown here is derived from an EMBL/GenBank/DDBJ whole genome shotgun (WGS) entry which is preliminary data.</text>
</comment>
<dbReference type="Pfam" id="PF07496">
    <property type="entry name" value="zf-CW"/>
    <property type="match status" value="1"/>
</dbReference>
<dbReference type="PROSITE" id="PS50868">
    <property type="entry name" value="POST_SET"/>
    <property type="match status" value="1"/>
</dbReference>